<dbReference type="Proteomes" id="UP000238916">
    <property type="component" value="Unassembled WGS sequence"/>
</dbReference>
<evidence type="ECO:0000313" key="1">
    <source>
        <dbReference type="EMBL" id="SPF55282.1"/>
    </source>
</evidence>
<dbReference type="Gene3D" id="1.10.287.4300">
    <property type="entry name" value="Stage III sporulation protein AH-like"/>
    <property type="match status" value="1"/>
</dbReference>
<protein>
    <submittedName>
        <fullName evidence="1">Fragment of putative stage III sporulation protein AH</fullName>
    </submittedName>
</protein>
<dbReference type="AlphaFoldDB" id="A0A2U3LTZ4"/>
<organism evidence="1 2">
    <name type="scientific">Candidatus Desulfosporosinus infrequens</name>
    <dbReference type="NCBI Taxonomy" id="2043169"/>
    <lineage>
        <taxon>Bacteria</taxon>
        <taxon>Bacillati</taxon>
        <taxon>Bacillota</taxon>
        <taxon>Clostridia</taxon>
        <taxon>Eubacteriales</taxon>
        <taxon>Desulfitobacteriaceae</taxon>
        <taxon>Desulfosporosinus</taxon>
    </lineage>
</organism>
<gene>
    <name evidence="1" type="primary">spoIIIAH_2b</name>
    <name evidence="1" type="ORF">SBF1_8110002</name>
</gene>
<reference evidence="2" key="1">
    <citation type="submission" date="2018-02" db="EMBL/GenBank/DDBJ databases">
        <authorList>
            <person name="Hausmann B."/>
        </authorList>
    </citation>
    <scope>NUCLEOTIDE SEQUENCE [LARGE SCALE GENOMIC DNA]</scope>
    <source>
        <strain evidence="2">Peat soil MAG SbF1</strain>
    </source>
</reference>
<evidence type="ECO:0000313" key="2">
    <source>
        <dbReference type="Proteomes" id="UP000238916"/>
    </source>
</evidence>
<dbReference type="InterPro" id="IPR038503">
    <property type="entry name" value="SpoIIIAH_sf"/>
</dbReference>
<proteinExistence type="predicted"/>
<dbReference type="EMBL" id="OMOF01000792">
    <property type="protein sequence ID" value="SPF55282.1"/>
    <property type="molecule type" value="Genomic_DNA"/>
</dbReference>
<sequence>MADVFPENVTVIVYDPNFTPDEVSMIQDIVVRVTKVRIDKITISAKK</sequence>
<name>A0A2U3LTZ4_9FIRM</name>
<accession>A0A2U3LTZ4</accession>